<comment type="caution">
    <text evidence="1">The sequence shown here is derived from an EMBL/GenBank/DDBJ whole genome shotgun (WGS) entry which is preliminary data.</text>
</comment>
<protein>
    <submittedName>
        <fullName evidence="1">Uncharacterized protein</fullName>
    </submittedName>
</protein>
<evidence type="ECO:0000313" key="1">
    <source>
        <dbReference type="EMBL" id="KAG6380432.1"/>
    </source>
</evidence>
<keyword evidence="2" id="KW-1185">Reference proteome</keyword>
<dbReference type="Proteomes" id="UP000683000">
    <property type="component" value="Unassembled WGS sequence"/>
</dbReference>
<organism evidence="1 2">
    <name type="scientific">Boletus reticuloceps</name>
    <dbReference type="NCBI Taxonomy" id="495285"/>
    <lineage>
        <taxon>Eukaryota</taxon>
        <taxon>Fungi</taxon>
        <taxon>Dikarya</taxon>
        <taxon>Basidiomycota</taxon>
        <taxon>Agaricomycotina</taxon>
        <taxon>Agaricomycetes</taxon>
        <taxon>Agaricomycetidae</taxon>
        <taxon>Boletales</taxon>
        <taxon>Boletineae</taxon>
        <taxon>Boletaceae</taxon>
        <taxon>Boletoideae</taxon>
        <taxon>Boletus</taxon>
    </lineage>
</organism>
<dbReference type="EMBL" id="JAGFBS010000003">
    <property type="protein sequence ID" value="KAG6380432.1"/>
    <property type="molecule type" value="Genomic_DNA"/>
</dbReference>
<gene>
    <name evidence="1" type="ORF">JVT61DRAFT_8568</name>
</gene>
<proteinExistence type="predicted"/>
<reference evidence="1" key="1">
    <citation type="submission" date="2021-03" db="EMBL/GenBank/DDBJ databases">
        <title>Evolutionary innovations through gain and loss of genes in the ectomycorrhizal Boletales.</title>
        <authorList>
            <person name="Wu G."/>
            <person name="Miyauchi S."/>
            <person name="Morin E."/>
            <person name="Yang Z.-L."/>
            <person name="Xu J."/>
            <person name="Martin F.M."/>
        </authorList>
    </citation>
    <scope>NUCLEOTIDE SEQUENCE</scope>
    <source>
        <strain evidence="1">BR01</strain>
    </source>
</reference>
<name>A0A8I2Z0I9_9AGAM</name>
<accession>A0A8I2Z0I9</accession>
<evidence type="ECO:0000313" key="2">
    <source>
        <dbReference type="Proteomes" id="UP000683000"/>
    </source>
</evidence>
<sequence>MCHPKKDLLTESCFRIRTTRWTYILRLSLRSILEIVRLLEEEDSNRSMMVIALDEAQGLAAGQGFGVEQYRPLDALYQLVNEYSHSRCEDYAVWVVLASTASGIADFTPPKIRECDISVVSVGLASYTSVQKYLQVGWDHNAIDLGEASVRGYLQTSPHLGLWTALMAVHECTCGTVHDGRNCFLETMWKETLRPNGNQTRTGSVVSAIHDRTRIPPACGTGVDNHLYIALGDVPGGNTERRSFVANGAVSIHKACWESSLVRGKRVEMKFT</sequence>
<dbReference type="AlphaFoldDB" id="A0A8I2Z0I9"/>